<dbReference type="AlphaFoldDB" id="A0A485CFL7"/>
<dbReference type="Proteomes" id="UP000401081">
    <property type="component" value="Unassembled WGS sequence"/>
</dbReference>
<gene>
    <name evidence="10" type="primary">yfiH_3</name>
    <name evidence="10" type="ORF">NCTC12993_06343</name>
</gene>
<dbReference type="CDD" id="cd16833">
    <property type="entry name" value="YfiH"/>
    <property type="match status" value="1"/>
</dbReference>
<evidence type="ECO:0000256" key="1">
    <source>
        <dbReference type="ARBA" id="ARBA00000553"/>
    </source>
</evidence>
<dbReference type="SUPFAM" id="SSF64438">
    <property type="entry name" value="CNF1/YfiH-like putative cysteine hydrolases"/>
    <property type="match status" value="1"/>
</dbReference>
<dbReference type="Gene3D" id="3.60.140.10">
    <property type="entry name" value="CNF1/YfiH-like putative cysteine hydrolases"/>
    <property type="match status" value="1"/>
</dbReference>
<evidence type="ECO:0000313" key="11">
    <source>
        <dbReference type="Proteomes" id="UP000401081"/>
    </source>
</evidence>
<comment type="catalytic activity">
    <reaction evidence="1">
        <text>inosine + phosphate = alpha-D-ribose 1-phosphate + hypoxanthine</text>
        <dbReference type="Rhea" id="RHEA:27646"/>
        <dbReference type="ChEBI" id="CHEBI:17368"/>
        <dbReference type="ChEBI" id="CHEBI:17596"/>
        <dbReference type="ChEBI" id="CHEBI:43474"/>
        <dbReference type="ChEBI" id="CHEBI:57720"/>
        <dbReference type="EC" id="2.4.2.1"/>
    </reaction>
    <physiologicalReaction direction="left-to-right" evidence="1">
        <dbReference type="Rhea" id="RHEA:27647"/>
    </physiologicalReaction>
</comment>
<dbReference type="Pfam" id="PF02578">
    <property type="entry name" value="Cu-oxidase_4"/>
    <property type="match status" value="1"/>
</dbReference>
<organism evidence="10 11">
    <name type="scientific">Kluyvera cryocrescens</name>
    <name type="common">Kluyvera citrophila</name>
    <dbReference type="NCBI Taxonomy" id="580"/>
    <lineage>
        <taxon>Bacteria</taxon>
        <taxon>Pseudomonadati</taxon>
        <taxon>Pseudomonadota</taxon>
        <taxon>Gammaproteobacteria</taxon>
        <taxon>Enterobacterales</taxon>
        <taxon>Enterobacteriaceae</taxon>
        <taxon>Kluyvera</taxon>
    </lineage>
</organism>
<dbReference type="EMBL" id="CAADJD010000025">
    <property type="protein sequence ID" value="VFS83294.1"/>
    <property type="molecule type" value="Genomic_DNA"/>
</dbReference>
<evidence type="ECO:0000256" key="3">
    <source>
        <dbReference type="ARBA" id="ARBA00022679"/>
    </source>
</evidence>
<evidence type="ECO:0000256" key="4">
    <source>
        <dbReference type="ARBA" id="ARBA00022723"/>
    </source>
</evidence>
<name>A0A485CFL7_KLUCR</name>
<comment type="similarity">
    <text evidence="2 9">Belongs to the purine nucleoside phosphorylase YfiH/LACC1 family.</text>
</comment>
<proteinExistence type="inferred from homology"/>
<evidence type="ECO:0000256" key="5">
    <source>
        <dbReference type="ARBA" id="ARBA00022833"/>
    </source>
</evidence>
<dbReference type="NCBIfam" id="TIGR00726">
    <property type="entry name" value="peptidoglycan editing factor PgeF"/>
    <property type="match status" value="1"/>
</dbReference>
<comment type="catalytic activity">
    <reaction evidence="7">
        <text>adenosine + phosphate = alpha-D-ribose 1-phosphate + adenine</text>
        <dbReference type="Rhea" id="RHEA:27642"/>
        <dbReference type="ChEBI" id="CHEBI:16335"/>
        <dbReference type="ChEBI" id="CHEBI:16708"/>
        <dbReference type="ChEBI" id="CHEBI:43474"/>
        <dbReference type="ChEBI" id="CHEBI:57720"/>
        <dbReference type="EC" id="2.4.2.1"/>
    </reaction>
    <physiologicalReaction direction="left-to-right" evidence="7">
        <dbReference type="Rhea" id="RHEA:27643"/>
    </physiologicalReaction>
</comment>
<evidence type="ECO:0000256" key="9">
    <source>
        <dbReference type="RuleBase" id="RU361274"/>
    </source>
</evidence>
<dbReference type="PANTHER" id="PTHR30616:SF3">
    <property type="entry name" value="PURINE NUCLEOSIDE PHOSPHORYLASE"/>
    <property type="match status" value="1"/>
</dbReference>
<comment type="catalytic activity">
    <reaction evidence="8">
        <text>S-methyl-5'-thioadenosine + phosphate = 5-(methylsulfanyl)-alpha-D-ribose 1-phosphate + adenine</text>
        <dbReference type="Rhea" id="RHEA:11852"/>
        <dbReference type="ChEBI" id="CHEBI:16708"/>
        <dbReference type="ChEBI" id="CHEBI:17509"/>
        <dbReference type="ChEBI" id="CHEBI:43474"/>
        <dbReference type="ChEBI" id="CHEBI:58533"/>
        <dbReference type="EC" id="2.4.2.28"/>
    </reaction>
    <physiologicalReaction direction="left-to-right" evidence="8">
        <dbReference type="Rhea" id="RHEA:11853"/>
    </physiologicalReaction>
</comment>
<accession>A0A485CFL7</accession>
<evidence type="ECO:0000256" key="2">
    <source>
        <dbReference type="ARBA" id="ARBA00007353"/>
    </source>
</evidence>
<keyword evidence="4" id="KW-0479">Metal-binding</keyword>
<evidence type="ECO:0000313" key="10">
    <source>
        <dbReference type="EMBL" id="VFS83294.1"/>
    </source>
</evidence>
<keyword evidence="5" id="KW-0862">Zinc</keyword>
<dbReference type="GeneID" id="99776331"/>
<evidence type="ECO:0000256" key="6">
    <source>
        <dbReference type="ARBA" id="ARBA00047989"/>
    </source>
</evidence>
<dbReference type="RefSeq" id="WP_061279883.1">
    <property type="nucleotide sequence ID" value="NZ_CP134165.1"/>
</dbReference>
<evidence type="ECO:0000256" key="8">
    <source>
        <dbReference type="ARBA" id="ARBA00049893"/>
    </source>
</evidence>
<dbReference type="PANTHER" id="PTHR30616">
    <property type="entry name" value="UNCHARACTERIZED PROTEIN YFIH"/>
    <property type="match status" value="1"/>
</dbReference>
<dbReference type="InterPro" id="IPR038371">
    <property type="entry name" value="Cu_polyphenol_OxRdtase_sf"/>
</dbReference>
<keyword evidence="3" id="KW-0808">Transferase</keyword>
<dbReference type="InterPro" id="IPR003730">
    <property type="entry name" value="Cu_polyphenol_OxRdtase"/>
</dbReference>
<comment type="catalytic activity">
    <reaction evidence="6">
        <text>adenosine + H2O + H(+) = inosine + NH4(+)</text>
        <dbReference type="Rhea" id="RHEA:24408"/>
        <dbReference type="ChEBI" id="CHEBI:15377"/>
        <dbReference type="ChEBI" id="CHEBI:15378"/>
        <dbReference type="ChEBI" id="CHEBI:16335"/>
        <dbReference type="ChEBI" id="CHEBI:17596"/>
        <dbReference type="ChEBI" id="CHEBI:28938"/>
        <dbReference type="EC" id="3.5.4.4"/>
    </reaction>
    <physiologicalReaction direction="left-to-right" evidence="6">
        <dbReference type="Rhea" id="RHEA:24409"/>
    </physiologicalReaction>
</comment>
<dbReference type="InterPro" id="IPR011324">
    <property type="entry name" value="Cytotoxic_necrot_fac-like_cat"/>
</dbReference>
<reference evidence="10 11" key="1">
    <citation type="submission" date="2019-03" db="EMBL/GenBank/DDBJ databases">
        <authorList>
            <consortium name="Pathogen Informatics"/>
        </authorList>
    </citation>
    <scope>NUCLEOTIDE SEQUENCE [LARGE SCALE GENOMIC DNA]</scope>
    <source>
        <strain evidence="10 11">NCTC12993</strain>
    </source>
</reference>
<protein>
    <recommendedName>
        <fullName evidence="9">Purine nucleoside phosphorylase</fullName>
    </recommendedName>
</protein>
<keyword evidence="11" id="KW-1185">Reference proteome</keyword>
<evidence type="ECO:0000256" key="7">
    <source>
        <dbReference type="ARBA" id="ARBA00048968"/>
    </source>
</evidence>
<sequence length="241" mass="26318">MAWFSHLLADIPGVRHAFLDAHESAAFDKSRLVDIKQVHGKEILHFIKPTEQRPLVDGVVTSTVGVPIGVVTADCLPLLMASRDGQHIASVHAGWRGTAAGIIAQSVEQFASLGVAADELVVAVGPHIRACCYEVSAEFYDALLQTPAKRLVESNRQSLFTSVPHKPNAHSAAAREINGLWFDLPRFNLLQLVSAGVPAKNIEVLETCTYCSAEALDSYRRRTHVPAAKSQQIAWIIKEQR</sequence>
<dbReference type="GO" id="GO:0017061">
    <property type="term" value="F:S-methyl-5-thioadenosine phosphorylase activity"/>
    <property type="evidence" value="ECO:0007669"/>
    <property type="project" value="UniProtKB-EC"/>
</dbReference>
<dbReference type="GO" id="GO:0005507">
    <property type="term" value="F:copper ion binding"/>
    <property type="evidence" value="ECO:0007669"/>
    <property type="project" value="TreeGrafter"/>
</dbReference>